<dbReference type="GO" id="GO:0051045">
    <property type="term" value="P:negative regulation of membrane protein ectodomain proteolysis"/>
    <property type="evidence" value="ECO:0007669"/>
    <property type="project" value="TreeGrafter"/>
</dbReference>
<organism evidence="8 9">
    <name type="scientific">Acrobeloides nanus</name>
    <dbReference type="NCBI Taxonomy" id="290746"/>
    <lineage>
        <taxon>Eukaryota</taxon>
        <taxon>Metazoa</taxon>
        <taxon>Ecdysozoa</taxon>
        <taxon>Nematoda</taxon>
        <taxon>Chromadorea</taxon>
        <taxon>Rhabditida</taxon>
        <taxon>Tylenchina</taxon>
        <taxon>Cephalobomorpha</taxon>
        <taxon>Cephaloboidea</taxon>
        <taxon>Cephalobidae</taxon>
        <taxon>Acrobeloides</taxon>
    </lineage>
</organism>
<feature type="binding site" evidence="4">
    <location>
        <position position="21"/>
    </location>
    <ligand>
        <name>Zn(2+)</name>
        <dbReference type="ChEBI" id="CHEBI:29105"/>
        <note>ligand shared with metalloproteinase partner</note>
    </ligand>
</feature>
<feature type="disulfide bond" evidence="5">
    <location>
        <begin position="23"/>
        <end position="128"/>
    </location>
</feature>
<evidence type="ECO:0000256" key="1">
    <source>
        <dbReference type="ARBA" id="ARBA00004613"/>
    </source>
</evidence>
<protein>
    <submittedName>
        <fullName evidence="9">NTR domain-containing protein</fullName>
    </submittedName>
</protein>
<evidence type="ECO:0000256" key="3">
    <source>
        <dbReference type="ARBA" id="ARBA00023157"/>
    </source>
</evidence>
<keyword evidence="8" id="KW-1185">Reference proteome</keyword>
<keyword evidence="2" id="KW-0964">Secreted</keyword>
<dbReference type="PANTHER" id="PTHR11844">
    <property type="entry name" value="METALLOPROTEASE INHIBITOR"/>
    <property type="match status" value="1"/>
</dbReference>
<keyword evidence="4" id="KW-0479">Metal-binding</keyword>
<evidence type="ECO:0000313" key="9">
    <source>
        <dbReference type="WBParaSite" id="ACRNAN_scaffold462.g25399.t1"/>
    </source>
</evidence>
<reference evidence="9" key="1">
    <citation type="submission" date="2022-11" db="UniProtKB">
        <authorList>
            <consortium name="WormBaseParasite"/>
        </authorList>
    </citation>
    <scope>IDENTIFICATION</scope>
</reference>
<dbReference type="GO" id="GO:0046872">
    <property type="term" value="F:metal ion binding"/>
    <property type="evidence" value="ECO:0007669"/>
    <property type="project" value="UniProtKB-KW"/>
</dbReference>
<dbReference type="Pfam" id="PF00965">
    <property type="entry name" value="TIMP"/>
    <property type="match status" value="1"/>
</dbReference>
<evidence type="ECO:0000313" key="8">
    <source>
        <dbReference type="Proteomes" id="UP000887540"/>
    </source>
</evidence>
<keyword evidence="6" id="KW-0732">Signal</keyword>
<dbReference type="PROSITE" id="PS50189">
    <property type="entry name" value="NTR"/>
    <property type="match status" value="1"/>
</dbReference>
<dbReference type="GO" id="GO:0008191">
    <property type="term" value="F:metalloendopeptidase inhibitor activity"/>
    <property type="evidence" value="ECO:0007669"/>
    <property type="project" value="InterPro"/>
</dbReference>
<dbReference type="GO" id="GO:0031012">
    <property type="term" value="C:extracellular matrix"/>
    <property type="evidence" value="ECO:0007669"/>
    <property type="project" value="TreeGrafter"/>
</dbReference>
<evidence type="ECO:0000256" key="2">
    <source>
        <dbReference type="ARBA" id="ARBA00022525"/>
    </source>
</evidence>
<sequence length="170" mass="19336">MLKIYAIFGLSAAFIALSLACSCIRLEQQVGDMQLGTWCYAHWISKVNISQKIPDKPIKISKNVTLIGQNLHYVASHLEIFKGKQNISKNIFTTRTSASCGVDYLEPGLTYLLSGFYGEKGKLRINLCFFMPIERVNGHPEWSTVPDELYKRLKSGNFTRCRNQKKKIQL</sequence>
<evidence type="ECO:0000256" key="5">
    <source>
        <dbReference type="PIRSR" id="PIRSR601820-3"/>
    </source>
</evidence>
<dbReference type="SUPFAM" id="SSF50242">
    <property type="entry name" value="TIMP-like"/>
    <property type="match status" value="1"/>
</dbReference>
<feature type="signal peptide" evidence="6">
    <location>
        <begin position="1"/>
        <end position="20"/>
    </location>
</feature>
<dbReference type="GO" id="GO:0002020">
    <property type="term" value="F:protease binding"/>
    <property type="evidence" value="ECO:0007669"/>
    <property type="project" value="TreeGrafter"/>
</dbReference>
<evidence type="ECO:0000256" key="6">
    <source>
        <dbReference type="SAM" id="SignalP"/>
    </source>
</evidence>
<evidence type="ECO:0000259" key="7">
    <source>
        <dbReference type="PROSITE" id="PS50189"/>
    </source>
</evidence>
<keyword evidence="4" id="KW-0862">Zinc</keyword>
<name>A0A914DZC0_9BILA</name>
<dbReference type="InterPro" id="IPR001134">
    <property type="entry name" value="Netrin_domain"/>
</dbReference>
<comment type="subcellular location">
    <subcellularLocation>
        <location evidence="1">Secreted</location>
    </subcellularLocation>
</comment>
<dbReference type="Gene3D" id="2.40.50.120">
    <property type="match status" value="1"/>
</dbReference>
<accession>A0A914DZC0</accession>
<feature type="chain" id="PRO_5037687084" evidence="6">
    <location>
        <begin position="21"/>
        <end position="170"/>
    </location>
</feature>
<dbReference type="InterPro" id="IPR001820">
    <property type="entry name" value="TIMP"/>
</dbReference>
<keyword evidence="3 5" id="KW-1015">Disulfide bond</keyword>
<feature type="disulfide bond" evidence="5">
    <location>
        <begin position="21"/>
        <end position="100"/>
    </location>
</feature>
<dbReference type="Proteomes" id="UP000887540">
    <property type="component" value="Unplaced"/>
</dbReference>
<evidence type="ECO:0000256" key="4">
    <source>
        <dbReference type="PIRSR" id="PIRSR601820-1"/>
    </source>
</evidence>
<dbReference type="PROSITE" id="PS51257">
    <property type="entry name" value="PROKAR_LIPOPROTEIN"/>
    <property type="match status" value="1"/>
</dbReference>
<feature type="domain" description="NTR" evidence="7">
    <location>
        <begin position="21"/>
        <end position="161"/>
    </location>
</feature>
<proteinExistence type="predicted"/>
<dbReference type="PANTHER" id="PTHR11844:SF25">
    <property type="entry name" value="NTR DOMAIN-CONTAINING PROTEIN"/>
    <property type="match status" value="1"/>
</dbReference>
<dbReference type="WBParaSite" id="ACRNAN_scaffold462.g25399.t1">
    <property type="protein sequence ID" value="ACRNAN_scaffold462.g25399.t1"/>
    <property type="gene ID" value="ACRNAN_scaffold462.g25399"/>
</dbReference>
<dbReference type="GO" id="GO:0005615">
    <property type="term" value="C:extracellular space"/>
    <property type="evidence" value="ECO:0007669"/>
    <property type="project" value="TreeGrafter"/>
</dbReference>
<dbReference type="InterPro" id="IPR008993">
    <property type="entry name" value="TIMP-like_OB-fold"/>
</dbReference>
<dbReference type="AlphaFoldDB" id="A0A914DZC0"/>